<accession>A0A0G4EXS0</accession>
<keyword evidence="1" id="KW-0472">Membrane</keyword>
<evidence type="ECO:0000256" key="1">
    <source>
        <dbReference type="SAM" id="Phobius"/>
    </source>
</evidence>
<evidence type="ECO:0000313" key="2">
    <source>
        <dbReference type="EMBL" id="CEM04109.1"/>
    </source>
</evidence>
<proteinExistence type="predicted"/>
<dbReference type="InParanoid" id="A0A0G4EXS0"/>
<feature type="transmembrane region" description="Helical" evidence="1">
    <location>
        <begin position="23"/>
        <end position="41"/>
    </location>
</feature>
<dbReference type="InterPro" id="IPR044705">
    <property type="entry name" value="CCB4"/>
</dbReference>
<dbReference type="OMA" id="QGVICQP"/>
<protein>
    <recommendedName>
        <fullName evidence="4">GAF domain-containing protein</fullName>
    </recommendedName>
</protein>
<dbReference type="GO" id="GO:0010190">
    <property type="term" value="P:cytochrome b6f complex assembly"/>
    <property type="evidence" value="ECO:0007669"/>
    <property type="project" value="TreeGrafter"/>
</dbReference>
<name>A0A0G4EXS0_VITBC</name>
<keyword evidence="3" id="KW-1185">Reference proteome</keyword>
<dbReference type="PhylomeDB" id="A0A0G4EXS0"/>
<dbReference type="InterPro" id="IPR021325">
    <property type="entry name" value="CCB2/CCB4"/>
</dbReference>
<evidence type="ECO:0008006" key="4">
    <source>
        <dbReference type="Google" id="ProtNLM"/>
    </source>
</evidence>
<sequence length="250" mass="26670">MSQQSEAPSPSYPLQSFFVQPKVSIAIGSFCLLAILINRLIDITAYASQGRADLLATLASAGLVLIGVALEDITAKEADRVELDAANLIRQAEATAADEQQEGLLRWASESLLRGTPYRSVVVFIADDSDLSRASIVLRHGYMGQDLSSVDLTSSPILRSAFSSAKAGISDAVCLQDLKFLPGRVELTYLPSNVPSVVMQPFTTSDGRPGVVVCGTNRPRSVTARHLAWTGNVAKALGLGLGRGRERKGR</sequence>
<dbReference type="GO" id="GO:0009507">
    <property type="term" value="C:chloroplast"/>
    <property type="evidence" value="ECO:0007669"/>
    <property type="project" value="TreeGrafter"/>
</dbReference>
<dbReference type="PANTHER" id="PTHR34943">
    <property type="match status" value="1"/>
</dbReference>
<dbReference type="EMBL" id="CDMY01000347">
    <property type="protein sequence ID" value="CEM04109.1"/>
    <property type="molecule type" value="Genomic_DNA"/>
</dbReference>
<keyword evidence="1" id="KW-0812">Transmembrane</keyword>
<dbReference type="AlphaFoldDB" id="A0A0G4EXS0"/>
<dbReference type="STRING" id="1169540.A0A0G4EXS0"/>
<reference evidence="2 3" key="1">
    <citation type="submission" date="2014-11" db="EMBL/GenBank/DDBJ databases">
        <authorList>
            <person name="Zhu J."/>
            <person name="Qi W."/>
            <person name="Song R."/>
        </authorList>
    </citation>
    <scope>NUCLEOTIDE SEQUENCE [LARGE SCALE GENOMIC DNA]</scope>
</reference>
<dbReference type="PANTHER" id="PTHR34943:SF2">
    <property type="entry name" value="PROTEIN COFACTOR ASSEMBLY OF COMPLEX C SUBUNIT B CCB4, CHLOROPLASTIC"/>
    <property type="match status" value="1"/>
</dbReference>
<dbReference type="Proteomes" id="UP000041254">
    <property type="component" value="Unassembled WGS sequence"/>
</dbReference>
<dbReference type="Pfam" id="PF11152">
    <property type="entry name" value="CCB2_CCB4"/>
    <property type="match status" value="1"/>
</dbReference>
<gene>
    <name evidence="2" type="ORF">Vbra_8542</name>
</gene>
<dbReference type="VEuPathDB" id="CryptoDB:Vbra_8542"/>
<evidence type="ECO:0000313" key="3">
    <source>
        <dbReference type="Proteomes" id="UP000041254"/>
    </source>
</evidence>
<organism evidence="2 3">
    <name type="scientific">Vitrella brassicaformis (strain CCMP3155)</name>
    <dbReference type="NCBI Taxonomy" id="1169540"/>
    <lineage>
        <taxon>Eukaryota</taxon>
        <taxon>Sar</taxon>
        <taxon>Alveolata</taxon>
        <taxon>Colpodellida</taxon>
        <taxon>Vitrellaceae</taxon>
        <taxon>Vitrella</taxon>
    </lineage>
</organism>
<dbReference type="OrthoDB" id="439612at2759"/>
<keyword evidence="1" id="KW-1133">Transmembrane helix</keyword>